<proteinExistence type="predicted"/>
<feature type="transmembrane region" description="Helical" evidence="2">
    <location>
        <begin position="252"/>
        <end position="276"/>
    </location>
</feature>
<evidence type="ECO:0000256" key="1">
    <source>
        <dbReference type="SAM" id="MobiDB-lite"/>
    </source>
</evidence>
<dbReference type="GO" id="GO:0140359">
    <property type="term" value="F:ABC-type transporter activity"/>
    <property type="evidence" value="ECO:0007669"/>
    <property type="project" value="InterPro"/>
</dbReference>
<protein>
    <submittedName>
        <fullName evidence="3">ABC-type transporter, permease component</fullName>
    </submittedName>
</protein>
<accession>A0A375C8F2</accession>
<reference evidence="3" key="1">
    <citation type="submission" date="2018-01" db="EMBL/GenBank/DDBJ databases">
        <authorList>
            <person name="Clerissi C."/>
        </authorList>
    </citation>
    <scope>NUCLEOTIDE SEQUENCE</scope>
    <source>
        <strain evidence="3">Cupriavidus taiwanensis LMG 19430</strain>
    </source>
</reference>
<comment type="caution">
    <text evidence="3">The sequence shown here is derived from an EMBL/GenBank/DDBJ whole genome shotgun (WGS) entry which is preliminary data.</text>
</comment>
<organism evidence="3">
    <name type="scientific">Cupriavidus taiwanensis</name>
    <dbReference type="NCBI Taxonomy" id="164546"/>
    <lineage>
        <taxon>Bacteria</taxon>
        <taxon>Pseudomonadati</taxon>
        <taxon>Pseudomonadota</taxon>
        <taxon>Betaproteobacteria</taxon>
        <taxon>Burkholderiales</taxon>
        <taxon>Burkholderiaceae</taxon>
        <taxon>Cupriavidus</taxon>
    </lineage>
</organism>
<feature type="compositionally biased region" description="Pro residues" evidence="1">
    <location>
        <begin position="470"/>
        <end position="483"/>
    </location>
</feature>
<keyword evidence="2" id="KW-1133">Transmembrane helix</keyword>
<dbReference type="InterPro" id="IPR021913">
    <property type="entry name" value="DUF3526"/>
</dbReference>
<feature type="transmembrane region" description="Helical" evidence="2">
    <location>
        <begin position="186"/>
        <end position="213"/>
    </location>
</feature>
<sequence length="547" mass="58604">MNQIGQTARLLAVQWRALWGARGARWALLLCAAALCACAVASGLGARAWHGKFQQLEAGAQQALRQAGAQALPAAGDQAAMAAFRFARAHAPAALLPTAGGRALASGMLELLPPAIRVTVESRHTDARNEEKLGNPLLQRYGMADLATALALLVPLLLVCLCAGMVQGEREHGTWRMSLAQGAAGWHLLLAALAVRAGAVWLVAVLASLLAFLLDPAATLRAFGAWVFCLSAFVLFWSAASAWLNLLPGSAATAVLAGLGLWAVVTFGAPAMIAAATDRMAPMPSRLAAIVQMRAAQQDAEAAAADLVRAWYRANPQWAPAAPRQHSWPVSFMPRYLDQAARIEPIAAEFERVRAQRFEHAERWAWLSPPLSLLLAADRLAGHDAPRYARYMAQVNRFEAAWRAFFVPRIMSYRGVLPQDYADAPRFAWTDGPPWHAVWRAGLQQLVLAAALLGLLWWCRARLARPLPGLRPLPSAPPAPAAPRPAAARLRPRAHPGARRYAGPPAAAPPQRLHPHPTARPRPGRSHGGSVNPRSTWNCCGPGAGPG</sequence>
<feature type="region of interest" description="Disordered" evidence="1">
    <location>
        <begin position="470"/>
        <end position="547"/>
    </location>
</feature>
<dbReference type="EMBL" id="OFSN01000015">
    <property type="protein sequence ID" value="SOY65418.1"/>
    <property type="molecule type" value="Genomic_DNA"/>
</dbReference>
<dbReference type="Proteomes" id="UP000257016">
    <property type="component" value="Unassembled WGS sequence"/>
</dbReference>
<gene>
    <name evidence="3" type="ORF">CBM2586_B10013</name>
</gene>
<feature type="compositionally biased region" description="Basic residues" evidence="1">
    <location>
        <begin position="513"/>
        <end position="525"/>
    </location>
</feature>
<dbReference type="AlphaFoldDB" id="A0A375C8F2"/>
<name>A0A375C8F2_9BURK</name>
<dbReference type="GO" id="GO:0005886">
    <property type="term" value="C:plasma membrane"/>
    <property type="evidence" value="ECO:0007669"/>
    <property type="project" value="UniProtKB-SubCell"/>
</dbReference>
<keyword evidence="2" id="KW-0472">Membrane</keyword>
<evidence type="ECO:0000313" key="3">
    <source>
        <dbReference type="EMBL" id="SOY65418.1"/>
    </source>
</evidence>
<feature type="transmembrane region" description="Helical" evidence="2">
    <location>
        <begin position="26"/>
        <end position="46"/>
    </location>
</feature>
<dbReference type="Pfam" id="PF12040">
    <property type="entry name" value="DUF3526"/>
    <property type="match status" value="1"/>
</dbReference>
<evidence type="ECO:0000256" key="2">
    <source>
        <dbReference type="SAM" id="Phobius"/>
    </source>
</evidence>
<feature type="transmembrane region" description="Helical" evidence="2">
    <location>
        <begin position="225"/>
        <end position="246"/>
    </location>
</feature>
<feature type="transmembrane region" description="Helical" evidence="2">
    <location>
        <begin position="146"/>
        <end position="166"/>
    </location>
</feature>
<keyword evidence="2" id="KW-0812">Transmembrane</keyword>